<comment type="caution">
    <text evidence="1">The sequence shown here is derived from an EMBL/GenBank/DDBJ whole genome shotgun (WGS) entry which is preliminary data.</text>
</comment>
<name>A0A8J2BV59_9BACT</name>
<dbReference type="RefSeq" id="WP_174583551.1">
    <property type="nucleotide sequence ID" value="NZ_CAJNOB010000051.1"/>
</dbReference>
<keyword evidence="2" id="KW-1185">Reference proteome</keyword>
<evidence type="ECO:0000313" key="1">
    <source>
        <dbReference type="EMBL" id="CAF0703312.1"/>
    </source>
</evidence>
<dbReference type="EMBL" id="CAJNOB010000051">
    <property type="protein sequence ID" value="CAF0703312.1"/>
    <property type="molecule type" value="Genomic_DNA"/>
</dbReference>
<dbReference type="Proteomes" id="UP000663859">
    <property type="component" value="Unassembled WGS sequence"/>
</dbReference>
<organism evidence="1 2">
    <name type="scientific">Candidatus Methylacidithermus pantelleriae</name>
    <dbReference type="NCBI Taxonomy" id="2744239"/>
    <lineage>
        <taxon>Bacteria</taxon>
        <taxon>Pseudomonadati</taxon>
        <taxon>Verrucomicrobiota</taxon>
        <taxon>Methylacidiphilae</taxon>
        <taxon>Methylacidiphilales</taxon>
        <taxon>Methylacidiphilaceae</taxon>
        <taxon>Candidatus Methylacidithermus</taxon>
    </lineage>
</organism>
<proteinExistence type="predicted"/>
<protein>
    <submittedName>
        <fullName evidence="1">Uncharacterized protein</fullName>
    </submittedName>
</protein>
<sequence length="65" mass="7106">MSNRAQRESRVACAKEVFAEIPKTIGQNADPLKLGCRVGRALSCLQAHKSFGVRGRPSRPLLVET</sequence>
<accession>A0A8J2BV59</accession>
<dbReference type="AlphaFoldDB" id="A0A8J2BV59"/>
<evidence type="ECO:0000313" key="2">
    <source>
        <dbReference type="Proteomes" id="UP000663859"/>
    </source>
</evidence>
<reference evidence="1" key="1">
    <citation type="submission" date="2021-02" db="EMBL/GenBank/DDBJ databases">
        <authorList>
            <person name="Cremers G."/>
            <person name="Picone N."/>
        </authorList>
    </citation>
    <scope>NUCLEOTIDE SEQUENCE</scope>
    <source>
        <strain evidence="1">PQ17</strain>
    </source>
</reference>
<gene>
    <name evidence="1" type="ORF">MPNT_550006</name>
</gene>